<dbReference type="Proteomes" id="UP000678545">
    <property type="component" value="Unassembled WGS sequence"/>
</dbReference>
<organism evidence="1 2">
    <name type="scientific">Undibacterium fentianense</name>
    <dbReference type="NCBI Taxonomy" id="2828728"/>
    <lineage>
        <taxon>Bacteria</taxon>
        <taxon>Pseudomonadati</taxon>
        <taxon>Pseudomonadota</taxon>
        <taxon>Betaproteobacteria</taxon>
        <taxon>Burkholderiales</taxon>
        <taxon>Oxalobacteraceae</taxon>
        <taxon>Undibacterium</taxon>
    </lineage>
</organism>
<dbReference type="EMBL" id="JAGSPJ010000006">
    <property type="protein sequence ID" value="MBR7801388.1"/>
    <property type="molecule type" value="Genomic_DNA"/>
</dbReference>
<protein>
    <submittedName>
        <fullName evidence="1">Uncharacterized protein</fullName>
    </submittedName>
</protein>
<reference evidence="1" key="1">
    <citation type="submission" date="2021-04" db="EMBL/GenBank/DDBJ databases">
        <title>novel species isolated from subtropical streams in China.</title>
        <authorList>
            <person name="Lu H."/>
        </authorList>
    </citation>
    <scope>NUCLEOTIDE SEQUENCE</scope>
    <source>
        <strain evidence="1">FT137W</strain>
    </source>
</reference>
<evidence type="ECO:0000313" key="1">
    <source>
        <dbReference type="EMBL" id="MBR7801388.1"/>
    </source>
</evidence>
<evidence type="ECO:0000313" key="2">
    <source>
        <dbReference type="Proteomes" id="UP000678545"/>
    </source>
</evidence>
<proteinExistence type="predicted"/>
<dbReference type="RefSeq" id="WP_212676495.1">
    <property type="nucleotide sequence ID" value="NZ_JAGSPJ010000006.1"/>
</dbReference>
<keyword evidence="2" id="KW-1185">Reference proteome</keyword>
<sequence length="122" mass="13214">MQLNSDNLRTIASSSDASEGDRRVAAAVCVAMDDWPTQGQILVDEFLRELLAEFGQPTYENIRSGAARLNITTDAWKAEALTGLLVAWSENNRHLSLCDLLGGLSSPSPNHSFNPDALKRAG</sequence>
<dbReference type="AlphaFoldDB" id="A0A941E7X3"/>
<gene>
    <name evidence="1" type="ORF">KDM90_15365</name>
</gene>
<accession>A0A941E7X3</accession>
<comment type="caution">
    <text evidence="1">The sequence shown here is derived from an EMBL/GenBank/DDBJ whole genome shotgun (WGS) entry which is preliminary data.</text>
</comment>
<name>A0A941E7X3_9BURK</name>